<dbReference type="EMBL" id="JACEFF010000675">
    <property type="protein sequence ID" value="KAH9633008.1"/>
    <property type="molecule type" value="Genomic_DNA"/>
</dbReference>
<name>A0A922MAH2_SPOEX</name>
<proteinExistence type="predicted"/>
<sequence length="114" mass="13073">MTQLLNDGYNDSDEDDTDTEPLEILLNNNVYDVDNIGKVPEIPYSVTSIRCAAHTLQLAVNDALQEDESIHTIKKLAVLCANFELLRCETCLKHQTKKSRSWTWRHDGIQHWTC</sequence>
<reference evidence="1" key="1">
    <citation type="journal article" date="2021" name="G3 (Bethesda)">
        <title>Genome and transcriptome analysis of the beet armyworm Spodoptera exigua reveals targets for pest control. .</title>
        <authorList>
            <person name="Simon S."/>
            <person name="Breeschoten T."/>
            <person name="Jansen H.J."/>
            <person name="Dirks R.P."/>
            <person name="Schranz M.E."/>
            <person name="Ros V.I.D."/>
        </authorList>
    </citation>
    <scope>NUCLEOTIDE SEQUENCE</scope>
    <source>
        <strain evidence="1">TB_SE_WUR_2020</strain>
    </source>
</reference>
<gene>
    <name evidence="1" type="ORF">HF086_000368</name>
</gene>
<dbReference type="Proteomes" id="UP000814243">
    <property type="component" value="Unassembled WGS sequence"/>
</dbReference>
<evidence type="ECO:0000313" key="2">
    <source>
        <dbReference type="Proteomes" id="UP000814243"/>
    </source>
</evidence>
<organism evidence="1 2">
    <name type="scientific">Spodoptera exigua</name>
    <name type="common">Beet armyworm</name>
    <name type="synonym">Noctua fulgens</name>
    <dbReference type="NCBI Taxonomy" id="7107"/>
    <lineage>
        <taxon>Eukaryota</taxon>
        <taxon>Metazoa</taxon>
        <taxon>Ecdysozoa</taxon>
        <taxon>Arthropoda</taxon>
        <taxon>Hexapoda</taxon>
        <taxon>Insecta</taxon>
        <taxon>Pterygota</taxon>
        <taxon>Neoptera</taxon>
        <taxon>Endopterygota</taxon>
        <taxon>Lepidoptera</taxon>
        <taxon>Glossata</taxon>
        <taxon>Ditrysia</taxon>
        <taxon>Noctuoidea</taxon>
        <taxon>Noctuidae</taxon>
        <taxon>Amphipyrinae</taxon>
        <taxon>Spodoptera</taxon>
    </lineage>
</organism>
<dbReference type="AlphaFoldDB" id="A0A922MAH2"/>
<protein>
    <submittedName>
        <fullName evidence="1">Uncharacterized protein</fullName>
    </submittedName>
</protein>
<evidence type="ECO:0000313" key="1">
    <source>
        <dbReference type="EMBL" id="KAH9633008.1"/>
    </source>
</evidence>
<accession>A0A922MAH2</accession>
<comment type="caution">
    <text evidence="1">The sequence shown here is derived from an EMBL/GenBank/DDBJ whole genome shotgun (WGS) entry which is preliminary data.</text>
</comment>